<organism evidence="2 3">
    <name type="scientific">Algisphaera agarilytica</name>
    <dbReference type="NCBI Taxonomy" id="1385975"/>
    <lineage>
        <taxon>Bacteria</taxon>
        <taxon>Pseudomonadati</taxon>
        <taxon>Planctomycetota</taxon>
        <taxon>Phycisphaerae</taxon>
        <taxon>Phycisphaerales</taxon>
        <taxon>Phycisphaeraceae</taxon>
        <taxon>Algisphaera</taxon>
    </lineage>
</organism>
<proteinExistence type="predicted"/>
<evidence type="ECO:0000313" key="3">
    <source>
        <dbReference type="Proteomes" id="UP000541810"/>
    </source>
</evidence>
<feature type="region of interest" description="Disordered" evidence="1">
    <location>
        <begin position="1"/>
        <end position="23"/>
    </location>
</feature>
<dbReference type="EMBL" id="JACHGY010000001">
    <property type="protein sequence ID" value="MBB6429104.1"/>
    <property type="molecule type" value="Genomic_DNA"/>
</dbReference>
<feature type="compositionally biased region" description="Polar residues" evidence="1">
    <location>
        <begin position="1"/>
        <end position="18"/>
    </location>
</feature>
<protein>
    <submittedName>
        <fullName evidence="2">Uncharacterized protein</fullName>
    </submittedName>
</protein>
<gene>
    <name evidence="2" type="ORF">HNQ40_000910</name>
</gene>
<name>A0A7X0LJT5_9BACT</name>
<evidence type="ECO:0000256" key="1">
    <source>
        <dbReference type="SAM" id="MobiDB-lite"/>
    </source>
</evidence>
<keyword evidence="3" id="KW-1185">Reference proteome</keyword>
<dbReference type="Proteomes" id="UP000541810">
    <property type="component" value="Unassembled WGS sequence"/>
</dbReference>
<comment type="caution">
    <text evidence="2">The sequence shown here is derived from an EMBL/GenBank/DDBJ whole genome shotgun (WGS) entry which is preliminary data.</text>
</comment>
<accession>A0A7X0LJT5</accession>
<feature type="region of interest" description="Disordered" evidence="1">
    <location>
        <begin position="199"/>
        <end position="221"/>
    </location>
</feature>
<evidence type="ECO:0000313" key="2">
    <source>
        <dbReference type="EMBL" id="MBB6429104.1"/>
    </source>
</evidence>
<dbReference type="RefSeq" id="WP_184676702.1">
    <property type="nucleotide sequence ID" value="NZ_JACHGY010000001.1"/>
</dbReference>
<sequence length="221" mass="24193">MTNEPLEQTTLEAQSEPSDISDPRNVLDLLRDLKQKRLNPKDLAVEERRACVAHLGGEGVSVPEMAALLTCSERTIARDRKAILEGRALKNDPELAGEVAGELLHQARVGVEHIRRATRDKSTPPAVRIDGERAAMEILDKTAHRLQIMGFLPSSAQQIEATLSHRLEDPLTLQEIYAEAKRVGCIELPNGMQERRYGEASKGVGSVQSLPTPPATGKVAK</sequence>
<reference evidence="2 3" key="1">
    <citation type="submission" date="2020-08" db="EMBL/GenBank/DDBJ databases">
        <title>Genomic Encyclopedia of Type Strains, Phase IV (KMG-IV): sequencing the most valuable type-strain genomes for metagenomic binning, comparative biology and taxonomic classification.</title>
        <authorList>
            <person name="Goeker M."/>
        </authorList>
    </citation>
    <scope>NUCLEOTIDE SEQUENCE [LARGE SCALE GENOMIC DNA]</scope>
    <source>
        <strain evidence="2 3">DSM 103725</strain>
    </source>
</reference>
<dbReference type="AlphaFoldDB" id="A0A7X0LJT5"/>